<keyword evidence="6" id="KW-0560">Oxidoreductase</keyword>
<dbReference type="PANTHER" id="PTHR24305">
    <property type="entry name" value="CYTOCHROME P450"/>
    <property type="match status" value="1"/>
</dbReference>
<dbReference type="Proteomes" id="UP000028545">
    <property type="component" value="Unassembled WGS sequence"/>
</dbReference>
<feature type="transmembrane region" description="Helical" evidence="7">
    <location>
        <begin position="20"/>
        <end position="36"/>
    </location>
</feature>
<evidence type="ECO:0000256" key="6">
    <source>
        <dbReference type="RuleBase" id="RU000461"/>
    </source>
</evidence>
<comment type="caution">
    <text evidence="8">The sequence shown here is derived from an EMBL/GenBank/DDBJ whole genome shotgun (WGS) entry which is preliminary data.</text>
</comment>
<keyword evidence="7" id="KW-0472">Membrane</keyword>
<keyword evidence="9" id="KW-1185">Reference proteome</keyword>
<name>A0A084FXN5_PSEDA</name>
<dbReference type="InterPro" id="IPR050121">
    <property type="entry name" value="Cytochrome_P450_monoxygenase"/>
</dbReference>
<evidence type="ECO:0000256" key="7">
    <source>
        <dbReference type="SAM" id="Phobius"/>
    </source>
</evidence>
<dbReference type="PANTHER" id="PTHR24305:SF232">
    <property type="entry name" value="P450, PUTATIVE (EUROFUNG)-RELATED"/>
    <property type="match status" value="1"/>
</dbReference>
<dbReference type="PROSITE" id="PS00086">
    <property type="entry name" value="CYTOCHROME_P450"/>
    <property type="match status" value="1"/>
</dbReference>
<dbReference type="GeneID" id="27727857"/>
<dbReference type="GO" id="GO:0016705">
    <property type="term" value="F:oxidoreductase activity, acting on paired donors, with incorporation or reduction of molecular oxygen"/>
    <property type="evidence" value="ECO:0007669"/>
    <property type="project" value="InterPro"/>
</dbReference>
<dbReference type="RefSeq" id="XP_016639646.1">
    <property type="nucleotide sequence ID" value="XM_016790343.1"/>
</dbReference>
<comment type="similarity">
    <text evidence="2 6">Belongs to the cytochrome P450 family.</text>
</comment>
<keyword evidence="7" id="KW-1133">Transmembrane helix</keyword>
<dbReference type="AlphaFoldDB" id="A0A084FXN5"/>
<dbReference type="Pfam" id="PF00067">
    <property type="entry name" value="p450"/>
    <property type="match status" value="2"/>
</dbReference>
<organism evidence="8 9">
    <name type="scientific">Pseudallescheria apiosperma</name>
    <name type="common">Scedosporium apiospermum</name>
    <dbReference type="NCBI Taxonomy" id="563466"/>
    <lineage>
        <taxon>Eukaryota</taxon>
        <taxon>Fungi</taxon>
        <taxon>Dikarya</taxon>
        <taxon>Ascomycota</taxon>
        <taxon>Pezizomycotina</taxon>
        <taxon>Sordariomycetes</taxon>
        <taxon>Hypocreomycetidae</taxon>
        <taxon>Microascales</taxon>
        <taxon>Microascaceae</taxon>
        <taxon>Scedosporium</taxon>
    </lineage>
</organism>
<evidence type="ECO:0000313" key="8">
    <source>
        <dbReference type="EMBL" id="KEZ39847.1"/>
    </source>
</evidence>
<dbReference type="KEGG" id="sapo:SAPIO_CDS8785"/>
<dbReference type="OrthoDB" id="3934656at2759"/>
<evidence type="ECO:0000256" key="4">
    <source>
        <dbReference type="ARBA" id="ARBA00022723"/>
    </source>
</evidence>
<dbReference type="InterPro" id="IPR036396">
    <property type="entry name" value="Cyt_P450_sf"/>
</dbReference>
<keyword evidence="7" id="KW-0812">Transmembrane</keyword>
<evidence type="ECO:0000313" key="9">
    <source>
        <dbReference type="Proteomes" id="UP000028545"/>
    </source>
</evidence>
<evidence type="ECO:0000256" key="2">
    <source>
        <dbReference type="ARBA" id="ARBA00010617"/>
    </source>
</evidence>
<dbReference type="Gene3D" id="1.10.630.10">
    <property type="entry name" value="Cytochrome P450"/>
    <property type="match status" value="2"/>
</dbReference>
<evidence type="ECO:0000256" key="5">
    <source>
        <dbReference type="ARBA" id="ARBA00023004"/>
    </source>
</evidence>
<dbReference type="GO" id="GO:0020037">
    <property type="term" value="F:heme binding"/>
    <property type="evidence" value="ECO:0007669"/>
    <property type="project" value="InterPro"/>
</dbReference>
<keyword evidence="3 6" id="KW-0349">Heme</keyword>
<evidence type="ECO:0008006" key="10">
    <source>
        <dbReference type="Google" id="ProtNLM"/>
    </source>
</evidence>
<protein>
    <recommendedName>
        <fullName evidence="10">Cytochrome P450</fullName>
    </recommendedName>
</protein>
<comment type="cofactor">
    <cofactor evidence="1">
        <name>heme</name>
        <dbReference type="ChEBI" id="CHEBI:30413"/>
    </cofactor>
</comment>
<dbReference type="VEuPathDB" id="FungiDB:SAPIO_CDS8785"/>
<reference evidence="8 9" key="1">
    <citation type="journal article" date="2014" name="Genome Announc.">
        <title>Draft genome sequence of the pathogenic fungus Scedosporium apiospermum.</title>
        <authorList>
            <person name="Vandeputte P."/>
            <person name="Ghamrawi S."/>
            <person name="Rechenmann M."/>
            <person name="Iltis A."/>
            <person name="Giraud S."/>
            <person name="Fleury M."/>
            <person name="Thornton C."/>
            <person name="Delhaes L."/>
            <person name="Meyer W."/>
            <person name="Papon N."/>
            <person name="Bouchara J.P."/>
        </authorList>
    </citation>
    <scope>NUCLEOTIDE SEQUENCE [LARGE SCALE GENOMIC DNA]</scope>
    <source>
        <strain evidence="8 9">IHEM 14462</strain>
    </source>
</reference>
<gene>
    <name evidence="8" type="ORF">SAPIO_CDS8785</name>
</gene>
<proteinExistence type="inferred from homology"/>
<accession>A0A084FXN5</accession>
<sequence length="346" mass="39567">MALYKNNMFISPTVADPNKTTFLAVITIVIILWYLLTKFDRHLYRIPGPTLAGFTSLWKTWDTLKGESQYTTINLHRKYGPLVRIGPNHISVSDPAAVKVIYAAGKGFTKTAFYPIQTTVHNRKPLFNLFATRDEQYHSRIKRPIAHTYSMAALTQLEHKIDYVTSMFMTKLREDFAERGRVIDLGQWLQWYAFDVIGNLTFSKTLGFIEESRDVDNIIANIGSFFIYAAVIGQLPFLHNLLAGNPILPYLYPEIEQFNPAVKFALKCIEQTESSKVDPQLKAMERSSLAFGAGSRVCIGKNISMMEMSKVVPQLFREFDVSLVSPKKDLRTVNHWFLNYINYINA</sequence>
<evidence type="ECO:0000256" key="3">
    <source>
        <dbReference type="ARBA" id="ARBA00022617"/>
    </source>
</evidence>
<dbReference type="EMBL" id="JOWA01000132">
    <property type="protein sequence ID" value="KEZ39847.1"/>
    <property type="molecule type" value="Genomic_DNA"/>
</dbReference>
<keyword evidence="5 6" id="KW-0408">Iron</keyword>
<dbReference type="OMA" id="KCIEQTE"/>
<dbReference type="InterPro" id="IPR017972">
    <property type="entry name" value="Cyt_P450_CS"/>
</dbReference>
<dbReference type="GO" id="GO:0005506">
    <property type="term" value="F:iron ion binding"/>
    <property type="evidence" value="ECO:0007669"/>
    <property type="project" value="InterPro"/>
</dbReference>
<dbReference type="SUPFAM" id="SSF48264">
    <property type="entry name" value="Cytochrome P450"/>
    <property type="match status" value="1"/>
</dbReference>
<dbReference type="HOGENOM" id="CLU_001570_14_3_1"/>
<keyword evidence="6" id="KW-0503">Monooxygenase</keyword>
<keyword evidence="4 6" id="KW-0479">Metal-binding</keyword>
<evidence type="ECO:0000256" key="1">
    <source>
        <dbReference type="ARBA" id="ARBA00001971"/>
    </source>
</evidence>
<dbReference type="GO" id="GO:0004497">
    <property type="term" value="F:monooxygenase activity"/>
    <property type="evidence" value="ECO:0007669"/>
    <property type="project" value="UniProtKB-KW"/>
</dbReference>
<dbReference type="InterPro" id="IPR001128">
    <property type="entry name" value="Cyt_P450"/>
</dbReference>